<evidence type="ECO:0000313" key="2">
    <source>
        <dbReference type="Proteomes" id="UP001564408"/>
    </source>
</evidence>
<keyword evidence="2" id="KW-1185">Reference proteome</keyword>
<proteinExistence type="predicted"/>
<dbReference type="RefSeq" id="WP_369668491.1">
    <property type="nucleotide sequence ID" value="NZ_JBDKXB010000042.1"/>
</dbReference>
<organism evidence="1 2">
    <name type="scientific">Thioalkalicoccus limnaeus</name>
    <dbReference type="NCBI Taxonomy" id="120681"/>
    <lineage>
        <taxon>Bacteria</taxon>
        <taxon>Pseudomonadati</taxon>
        <taxon>Pseudomonadota</taxon>
        <taxon>Gammaproteobacteria</taxon>
        <taxon>Chromatiales</taxon>
        <taxon>Chromatiaceae</taxon>
        <taxon>Thioalkalicoccus</taxon>
    </lineage>
</organism>
<comment type="caution">
    <text evidence="1">The sequence shown here is derived from an EMBL/GenBank/DDBJ whole genome shotgun (WGS) entry which is preliminary data.</text>
</comment>
<sequence>MSRVLDTSCGCPPAGHPCPPEIPAGLETLALRQLAGFPEYRAAVLRAIGRHPALAGWRARGEGDLGVMLLEAWAYVLDVVGFYDARIAERAYLPTAPDAETAARLTALIGHRPRPAMAAKVQLAVTVDGADPVTLPIGTAFRSAPFADQAPQVFELTTAHTAWPERNRFELAPVRAKTFDGTLRFAARGSASANTVVIAWTSASAAAAVRILRVEPDKAADGETHQRAVLDLASGTLDALIGADYDDLQLAVLRFSAGETDIDEGKLAADGVNLDGYYPQLQAGTVAAVEVGGVLHAIQLTSVSRTTIVPAFDTTAPAGTPEESVELVESLLEGARPRITATKVTYTPAVTRSTDDGFRLHAVPFRLPPPFRPAATEIDLSDLQGSGALFGPVVLGEAPTGGSVIARGAMRKGALIPGEIVAETEGVAHLAPGSTATTFDPLRTPVELFGNVVEAVRGETVGEEILGSGDAGRAFQSFVLKKKPLAWVEDATRPDGRRPELTVRVDGFAWSHVATFFTAGPEDKVYTLRPEPDGGTRIVFGDGKRGARLPSGTQNVRCTYRFGAEGTTPPPGFVEQIARPVRGLKAVRGPLACVGGADAETADDIKETGPASALTLGRAVSLLDFEALARRYSGVVNAAAAWIWDERRQRAAVKLWTIAAGADVSPSLALWLAAQAAPDTLIVAEQAVAADYDALAITLRYAQGCDPAVVRPAVEAALFDDETGLLAPRNQRIGGALFRSQVVERIHRVAGVDAIESVLLDGVPMPAGVAAGTGGWLDLAALSTVS</sequence>
<reference evidence="1 2" key="1">
    <citation type="submission" date="2024-05" db="EMBL/GenBank/DDBJ databases">
        <title>Genome Sequence and Characterization of the New Strain Purple Sulfur Bacterium of Genus Thioalkalicoccus.</title>
        <authorList>
            <person name="Bryantseva I.A."/>
            <person name="Kyndt J.A."/>
            <person name="Imhoff J.F."/>
        </authorList>
    </citation>
    <scope>NUCLEOTIDE SEQUENCE [LARGE SCALE GENOMIC DNA]</scope>
    <source>
        <strain evidence="1 2">Um2</strain>
    </source>
</reference>
<protein>
    <recommendedName>
        <fullName evidence="3">Baseplate assembly protein</fullName>
    </recommendedName>
</protein>
<dbReference type="Proteomes" id="UP001564408">
    <property type="component" value="Unassembled WGS sequence"/>
</dbReference>
<name>A0ABV4BKV1_9GAMM</name>
<dbReference type="EMBL" id="JBDKXB010000042">
    <property type="protein sequence ID" value="MEY6434108.1"/>
    <property type="molecule type" value="Genomic_DNA"/>
</dbReference>
<accession>A0ABV4BKV1</accession>
<evidence type="ECO:0008006" key="3">
    <source>
        <dbReference type="Google" id="ProtNLM"/>
    </source>
</evidence>
<gene>
    <name evidence="1" type="ORF">ABC977_17020</name>
</gene>
<evidence type="ECO:0000313" key="1">
    <source>
        <dbReference type="EMBL" id="MEY6434108.1"/>
    </source>
</evidence>